<evidence type="ECO:0000259" key="6">
    <source>
        <dbReference type="PROSITE" id="PS51352"/>
    </source>
</evidence>
<feature type="domain" description="Thioredoxin" evidence="6">
    <location>
        <begin position="41"/>
        <end position="179"/>
    </location>
</feature>
<dbReference type="PROSITE" id="PS00194">
    <property type="entry name" value="THIOREDOXIN_1"/>
    <property type="match status" value="1"/>
</dbReference>
<keyword evidence="8" id="KW-1185">Reference proteome</keyword>
<dbReference type="SUPFAM" id="SSF52833">
    <property type="entry name" value="Thioredoxin-like"/>
    <property type="match status" value="1"/>
</dbReference>
<dbReference type="Pfam" id="PF08534">
    <property type="entry name" value="Redoxin"/>
    <property type="match status" value="1"/>
</dbReference>
<accession>A0A4R6P0U2</accession>
<proteinExistence type="inferred from homology"/>
<gene>
    <name evidence="7" type="ORF">DEU29_11349</name>
</gene>
<dbReference type="PANTHER" id="PTHR42852">
    <property type="entry name" value="THIOL:DISULFIDE INTERCHANGE PROTEIN DSBE"/>
    <property type="match status" value="1"/>
</dbReference>
<dbReference type="GO" id="GO:0030288">
    <property type="term" value="C:outer membrane-bounded periplasmic space"/>
    <property type="evidence" value="ECO:0007669"/>
    <property type="project" value="InterPro"/>
</dbReference>
<dbReference type="InterPro" id="IPR036249">
    <property type="entry name" value="Thioredoxin-like_sf"/>
</dbReference>
<dbReference type="OrthoDB" id="9799347at2"/>
<comment type="similarity">
    <text evidence="2">Belongs to the thioredoxin family. DsbE subfamily.</text>
</comment>
<dbReference type="NCBIfam" id="TIGR00385">
    <property type="entry name" value="dsbE"/>
    <property type="match status" value="1"/>
</dbReference>
<keyword evidence="3" id="KW-0201">Cytochrome c-type biogenesis</keyword>
<dbReference type="AlphaFoldDB" id="A0A4R6P0U2"/>
<dbReference type="Proteomes" id="UP000295531">
    <property type="component" value="Unassembled WGS sequence"/>
</dbReference>
<keyword evidence="5" id="KW-0676">Redox-active center</keyword>
<evidence type="ECO:0000313" key="7">
    <source>
        <dbReference type="EMBL" id="TDP31278.1"/>
    </source>
</evidence>
<keyword evidence="4" id="KW-1015">Disulfide bond</keyword>
<reference evidence="7 8" key="1">
    <citation type="submission" date="2019-03" db="EMBL/GenBank/DDBJ databases">
        <title>Freshwater and sediment microbial communities from various areas in North America, analyzing microbe dynamics in response to fracking.</title>
        <authorList>
            <person name="Lamendella R."/>
        </authorList>
    </citation>
    <scope>NUCLEOTIDE SEQUENCE [LARGE SCALE GENOMIC DNA]</scope>
    <source>
        <strain evidence="7 8">18_TX</strain>
    </source>
</reference>
<dbReference type="PANTHER" id="PTHR42852:SF6">
    <property type="entry name" value="THIOL:DISULFIDE INTERCHANGE PROTEIN DSBE"/>
    <property type="match status" value="1"/>
</dbReference>
<dbReference type="InterPro" id="IPR017937">
    <property type="entry name" value="Thioredoxin_CS"/>
</dbReference>
<dbReference type="EMBL" id="SNXI01000013">
    <property type="protein sequence ID" value="TDP31278.1"/>
    <property type="molecule type" value="Genomic_DNA"/>
</dbReference>
<sequence>MSEEQPKRRWWVLFAPLIVFALLLVFLLKGLGSDPTKLESVLIDKSVPEFNAVDLFNNDKVYSQEVLKGGPMLMNVWATWCPTCRAEHAFLNELAAQGIPIVGLNYKDDSRAKAIDWLNTLGDPYTVNLFDPEGDVAFEFGVYGAPETYFIDAEGKIRYRHVGDVNARNWQNKLKGIYTQLQQEAQQ</sequence>
<evidence type="ECO:0000313" key="8">
    <source>
        <dbReference type="Proteomes" id="UP000295531"/>
    </source>
</evidence>
<dbReference type="GO" id="GO:0015036">
    <property type="term" value="F:disulfide oxidoreductase activity"/>
    <property type="evidence" value="ECO:0007669"/>
    <property type="project" value="InterPro"/>
</dbReference>
<dbReference type="RefSeq" id="WP_133540169.1">
    <property type="nucleotide sequence ID" value="NZ_SNXI01000013.1"/>
</dbReference>
<protein>
    <submittedName>
        <fullName evidence="7">Cytochrome c biogenesis protein CcmG/thiol:disulfide interchange protein DsbE</fullName>
    </submittedName>
</protein>
<dbReference type="InterPro" id="IPR004799">
    <property type="entry name" value="Periplasmic_diS_OxRdtase_DsbE"/>
</dbReference>
<evidence type="ECO:0000256" key="2">
    <source>
        <dbReference type="ARBA" id="ARBA00007758"/>
    </source>
</evidence>
<dbReference type="GO" id="GO:0017004">
    <property type="term" value="P:cytochrome complex assembly"/>
    <property type="evidence" value="ECO:0007669"/>
    <property type="project" value="UniProtKB-KW"/>
</dbReference>
<dbReference type="InterPro" id="IPR013766">
    <property type="entry name" value="Thioredoxin_domain"/>
</dbReference>
<dbReference type="CDD" id="cd03010">
    <property type="entry name" value="TlpA_like_DsbE"/>
    <property type="match status" value="1"/>
</dbReference>
<comment type="subcellular location">
    <subcellularLocation>
        <location evidence="1">Cell inner membrane</location>
        <topology evidence="1">Single-pass membrane protein</topology>
        <orientation evidence="1">Periplasmic side</orientation>
    </subcellularLocation>
</comment>
<name>A0A4R6P0U2_9GAMM</name>
<evidence type="ECO:0000256" key="5">
    <source>
        <dbReference type="ARBA" id="ARBA00023284"/>
    </source>
</evidence>
<evidence type="ECO:0000256" key="3">
    <source>
        <dbReference type="ARBA" id="ARBA00022748"/>
    </source>
</evidence>
<comment type="caution">
    <text evidence="7">The sequence shown here is derived from an EMBL/GenBank/DDBJ whole genome shotgun (WGS) entry which is preliminary data.</text>
</comment>
<evidence type="ECO:0000256" key="4">
    <source>
        <dbReference type="ARBA" id="ARBA00023157"/>
    </source>
</evidence>
<evidence type="ECO:0000256" key="1">
    <source>
        <dbReference type="ARBA" id="ARBA00004383"/>
    </source>
</evidence>
<organism evidence="7 8">
    <name type="scientific">Idiomarina aquatica</name>
    <dbReference type="NCBI Taxonomy" id="1327752"/>
    <lineage>
        <taxon>Bacteria</taxon>
        <taxon>Pseudomonadati</taxon>
        <taxon>Pseudomonadota</taxon>
        <taxon>Gammaproteobacteria</taxon>
        <taxon>Alteromonadales</taxon>
        <taxon>Idiomarinaceae</taxon>
        <taxon>Idiomarina</taxon>
    </lineage>
</organism>
<dbReference type="GO" id="GO:0005886">
    <property type="term" value="C:plasma membrane"/>
    <property type="evidence" value="ECO:0007669"/>
    <property type="project" value="UniProtKB-SubCell"/>
</dbReference>
<dbReference type="InterPro" id="IPR050553">
    <property type="entry name" value="Thioredoxin_ResA/DsbE_sf"/>
</dbReference>
<dbReference type="InterPro" id="IPR013740">
    <property type="entry name" value="Redoxin"/>
</dbReference>
<dbReference type="Gene3D" id="3.40.30.10">
    <property type="entry name" value="Glutaredoxin"/>
    <property type="match status" value="1"/>
</dbReference>
<dbReference type="PROSITE" id="PS51352">
    <property type="entry name" value="THIOREDOXIN_2"/>
    <property type="match status" value="1"/>
</dbReference>